<dbReference type="PANTHER" id="PTHR33112">
    <property type="entry name" value="DOMAIN PROTEIN, PUTATIVE-RELATED"/>
    <property type="match status" value="1"/>
</dbReference>
<dbReference type="PANTHER" id="PTHR33112:SF10">
    <property type="entry name" value="TOL"/>
    <property type="match status" value="1"/>
</dbReference>
<dbReference type="InterPro" id="IPR010730">
    <property type="entry name" value="HET"/>
</dbReference>
<sequence>MLELAGEETAPSPHPPPSVQAKLLCEKCLNCVRHVVETLPPPDQDSGKWVHGHLCAKFKREGSECEYSRTLHTFPGKPDRPGSLHTLPVYKYLYEDLRKEASRGCYICGHIGVTVKEYFRPPPEEITWQLMSDVRDDNRHFAQLRLHILSISNAFFDVNFLLKRQHDVSDHYNSAYTFGCSTNSLGSRNQASQWLSTCLKEHPACARAVGANKRQPTRLLHIAPNESGNIRLIDTREESVSGPYVTLSHCWGNNKPLRLLRANLDQFRKGSSFSALPLTFQEAIIFTRSLGVEYIWIDSLCIIQDEDWLDDWFREASRMQDVYSGGILNLAADAALDGTQGLFRDRDVGVGFECPLLFSSGESSEPKSGAWQLAIAGTWIDVVESPLSKRGWYQQERLLAPRILHFTSKQLCWECHQHTATEVQPAGLYYPSPALKEFDWAKMDTKLILNQIWPQTVGRYTHAKLTYSGDKLVALSGISRRLQEQGKIPGRYIAGLWEVDIISQLCWGILSFTFKLQPRPTIYRAPSFAWASVDGPIGWYDWMYGPSASGSVHLAEVLDITIVPTTDDLYGAVEDGHIVLKCPLFSAQQDLDLVLKRGRFAWFQIQCTHRQHTLVGRFDTTDDQYRFVYIALCMHRQVAVGPGSNGRTRVAGLVLAQCQQKGVFRRLGYVHHINGTSDSLDDLLRFSSGSEGADLSSQDYDPTTGKHTIRII</sequence>
<protein>
    <submittedName>
        <fullName evidence="2">HET-domain-containing protein</fullName>
    </submittedName>
</protein>
<dbReference type="AlphaFoldDB" id="A0A6A6V1B5"/>
<name>A0A6A6V1B5_9PLEO</name>
<accession>A0A6A6V1B5</accession>
<evidence type="ECO:0000313" key="2">
    <source>
        <dbReference type="EMBL" id="KAF2743813.1"/>
    </source>
</evidence>
<evidence type="ECO:0000313" key="3">
    <source>
        <dbReference type="Proteomes" id="UP000799440"/>
    </source>
</evidence>
<reference evidence="2" key="1">
    <citation type="journal article" date="2020" name="Stud. Mycol.">
        <title>101 Dothideomycetes genomes: a test case for predicting lifestyles and emergence of pathogens.</title>
        <authorList>
            <person name="Haridas S."/>
            <person name="Albert R."/>
            <person name="Binder M."/>
            <person name="Bloem J."/>
            <person name="Labutti K."/>
            <person name="Salamov A."/>
            <person name="Andreopoulos B."/>
            <person name="Baker S."/>
            <person name="Barry K."/>
            <person name="Bills G."/>
            <person name="Bluhm B."/>
            <person name="Cannon C."/>
            <person name="Castanera R."/>
            <person name="Culley D."/>
            <person name="Daum C."/>
            <person name="Ezra D."/>
            <person name="Gonzalez J."/>
            <person name="Henrissat B."/>
            <person name="Kuo A."/>
            <person name="Liang C."/>
            <person name="Lipzen A."/>
            <person name="Lutzoni F."/>
            <person name="Magnuson J."/>
            <person name="Mondo S."/>
            <person name="Nolan M."/>
            <person name="Ohm R."/>
            <person name="Pangilinan J."/>
            <person name="Park H.-J."/>
            <person name="Ramirez L."/>
            <person name="Alfaro M."/>
            <person name="Sun H."/>
            <person name="Tritt A."/>
            <person name="Yoshinaga Y."/>
            <person name="Zwiers L.-H."/>
            <person name="Turgeon B."/>
            <person name="Goodwin S."/>
            <person name="Spatafora J."/>
            <person name="Crous P."/>
            <person name="Grigoriev I."/>
        </authorList>
    </citation>
    <scope>NUCLEOTIDE SEQUENCE</scope>
    <source>
        <strain evidence="2">CBS 119925</strain>
    </source>
</reference>
<gene>
    <name evidence="2" type="ORF">M011DRAFT_213739</name>
</gene>
<organism evidence="2 3">
    <name type="scientific">Sporormia fimetaria CBS 119925</name>
    <dbReference type="NCBI Taxonomy" id="1340428"/>
    <lineage>
        <taxon>Eukaryota</taxon>
        <taxon>Fungi</taxon>
        <taxon>Dikarya</taxon>
        <taxon>Ascomycota</taxon>
        <taxon>Pezizomycotina</taxon>
        <taxon>Dothideomycetes</taxon>
        <taxon>Pleosporomycetidae</taxon>
        <taxon>Pleosporales</taxon>
        <taxon>Sporormiaceae</taxon>
        <taxon>Sporormia</taxon>
    </lineage>
</organism>
<dbReference type="OrthoDB" id="5362512at2759"/>
<keyword evidence="3" id="KW-1185">Reference proteome</keyword>
<proteinExistence type="predicted"/>
<dbReference type="EMBL" id="MU006594">
    <property type="protein sequence ID" value="KAF2743813.1"/>
    <property type="molecule type" value="Genomic_DNA"/>
</dbReference>
<dbReference type="Proteomes" id="UP000799440">
    <property type="component" value="Unassembled WGS sequence"/>
</dbReference>
<evidence type="ECO:0000259" key="1">
    <source>
        <dbReference type="Pfam" id="PF06985"/>
    </source>
</evidence>
<dbReference type="Pfam" id="PF06985">
    <property type="entry name" value="HET"/>
    <property type="match status" value="1"/>
</dbReference>
<feature type="domain" description="Heterokaryon incompatibility" evidence="1">
    <location>
        <begin position="244"/>
        <end position="396"/>
    </location>
</feature>